<dbReference type="Proteomes" id="UP001492541">
    <property type="component" value="Chromosome"/>
</dbReference>
<dbReference type="RefSeq" id="WP_193806571.1">
    <property type="nucleotide sequence ID" value="NZ_CP087714.1"/>
</dbReference>
<evidence type="ECO:0000313" key="3">
    <source>
        <dbReference type="Proteomes" id="UP001492541"/>
    </source>
</evidence>
<feature type="transmembrane region" description="Helical" evidence="1">
    <location>
        <begin position="33"/>
        <end position="56"/>
    </location>
</feature>
<feature type="transmembrane region" description="Helical" evidence="1">
    <location>
        <begin position="63"/>
        <end position="87"/>
    </location>
</feature>
<organism evidence="2 3">
    <name type="scientific">Geoglobus acetivorans</name>
    <dbReference type="NCBI Taxonomy" id="565033"/>
    <lineage>
        <taxon>Archaea</taxon>
        <taxon>Methanobacteriati</taxon>
        <taxon>Methanobacteriota</taxon>
        <taxon>Archaeoglobi</taxon>
        <taxon>Archaeoglobales</taxon>
        <taxon>Archaeoglobaceae</taxon>
        <taxon>Geoglobus</taxon>
    </lineage>
</organism>
<accession>A0ABZ3H5G1</accession>
<keyword evidence="3" id="KW-1185">Reference proteome</keyword>
<evidence type="ECO:0000313" key="2">
    <source>
        <dbReference type="EMBL" id="XAT64033.1"/>
    </source>
</evidence>
<gene>
    <name evidence="2" type="ORF">LPQ35_01310</name>
</gene>
<keyword evidence="1" id="KW-0472">Membrane</keyword>
<protein>
    <submittedName>
        <fullName evidence="2">Uncharacterized protein</fullName>
    </submittedName>
</protein>
<feature type="transmembrane region" description="Helical" evidence="1">
    <location>
        <begin position="7"/>
        <end position="27"/>
    </location>
</feature>
<name>A0ABZ3H5G1_GEOAI</name>
<sequence>MDLRHAIAVVVLGILSGLIVFGVMNTFEEIKGFQAFLATSAVISFALTALYLAVIGKPGDKRVLFFSAFAVLMVSLAVFVIILGFALRSE</sequence>
<dbReference type="GeneID" id="90448281"/>
<dbReference type="EMBL" id="CP087714">
    <property type="protein sequence ID" value="XAT64033.1"/>
    <property type="molecule type" value="Genomic_DNA"/>
</dbReference>
<keyword evidence="1" id="KW-0812">Transmembrane</keyword>
<reference evidence="2 3" key="1">
    <citation type="submission" date="2021-11" db="EMBL/GenBank/DDBJ databases">
        <title>Whole genome of Geoglobus acetivorans.</title>
        <authorList>
            <person name="Liu D."/>
        </authorList>
    </citation>
    <scope>NUCLEOTIDE SEQUENCE [LARGE SCALE GENOMIC DNA]</scope>
    <source>
        <strain evidence="2 3">SBH6</strain>
    </source>
</reference>
<proteinExistence type="predicted"/>
<evidence type="ECO:0000256" key="1">
    <source>
        <dbReference type="SAM" id="Phobius"/>
    </source>
</evidence>
<keyword evidence="1" id="KW-1133">Transmembrane helix</keyword>